<dbReference type="InterPro" id="IPR050283">
    <property type="entry name" value="E-box_TF_Regulators"/>
</dbReference>
<dbReference type="Pfam" id="PF00010">
    <property type="entry name" value="HLH"/>
    <property type="match status" value="1"/>
</dbReference>
<keyword evidence="1" id="KW-0238">DNA-binding</keyword>
<evidence type="ECO:0000259" key="2">
    <source>
        <dbReference type="PROSITE" id="PS50888"/>
    </source>
</evidence>
<dbReference type="SMART" id="SM00353">
    <property type="entry name" value="HLH"/>
    <property type="match status" value="1"/>
</dbReference>
<dbReference type="EMBL" id="JAJSOF020000003">
    <property type="protein sequence ID" value="KAJ4450110.1"/>
    <property type="molecule type" value="Genomic_DNA"/>
</dbReference>
<organism evidence="3 4">
    <name type="scientific">Periplaneta americana</name>
    <name type="common">American cockroach</name>
    <name type="synonym">Blatta americana</name>
    <dbReference type="NCBI Taxonomy" id="6978"/>
    <lineage>
        <taxon>Eukaryota</taxon>
        <taxon>Metazoa</taxon>
        <taxon>Ecdysozoa</taxon>
        <taxon>Arthropoda</taxon>
        <taxon>Hexapoda</taxon>
        <taxon>Insecta</taxon>
        <taxon>Pterygota</taxon>
        <taxon>Neoptera</taxon>
        <taxon>Polyneoptera</taxon>
        <taxon>Dictyoptera</taxon>
        <taxon>Blattodea</taxon>
        <taxon>Blattoidea</taxon>
        <taxon>Blattidae</taxon>
        <taxon>Blattinae</taxon>
        <taxon>Periplaneta</taxon>
    </lineage>
</organism>
<reference evidence="3 4" key="1">
    <citation type="journal article" date="2022" name="Allergy">
        <title>Genome assembly and annotation of Periplaneta americana reveal a comprehensive cockroach allergen profile.</title>
        <authorList>
            <person name="Wang L."/>
            <person name="Xiong Q."/>
            <person name="Saelim N."/>
            <person name="Wang L."/>
            <person name="Nong W."/>
            <person name="Wan A.T."/>
            <person name="Shi M."/>
            <person name="Liu X."/>
            <person name="Cao Q."/>
            <person name="Hui J.H.L."/>
            <person name="Sookrung N."/>
            <person name="Leung T.F."/>
            <person name="Tungtrongchitr A."/>
            <person name="Tsui S.K.W."/>
        </authorList>
    </citation>
    <scope>NUCLEOTIDE SEQUENCE [LARGE SCALE GENOMIC DNA]</scope>
    <source>
        <strain evidence="3">PWHHKU_190912</strain>
    </source>
</reference>
<dbReference type="InterPro" id="IPR011598">
    <property type="entry name" value="bHLH_dom"/>
</dbReference>
<feature type="domain" description="BHLH" evidence="2">
    <location>
        <begin position="137"/>
        <end position="211"/>
    </location>
</feature>
<dbReference type="PANTHER" id="PTHR23349">
    <property type="entry name" value="BASIC HELIX-LOOP-HELIX TRANSCRIPTION FACTOR, TWIST"/>
    <property type="match status" value="1"/>
</dbReference>
<dbReference type="Gene3D" id="4.10.280.10">
    <property type="entry name" value="Helix-loop-helix DNA-binding domain"/>
    <property type="match status" value="1"/>
</dbReference>
<dbReference type="PANTHER" id="PTHR23349:SF108">
    <property type="entry name" value="BHLH DOMAIN-CONTAINING PROTEIN"/>
    <property type="match status" value="1"/>
</dbReference>
<sequence length="223" mass="26128">MKIWLSGKALCEADLNNFKEKPKENHNASHTEFVCTQDGHDEVHKKETNTSIDLSPHNINNCHHWYHRCNFENETPADSDNNTAPIRTCCLRRSDPFLPENRIPLPKFQCNKTENGEYEELSNCDNGVFFYTMPTPTNGRRRNERERQRVRSVNEGFERLRRYLPTSHQCARCEADPESVAATVSKIRRCHRRRYSKVDVLRAAIVYIRHLQEILGEVELTCR</sequence>
<dbReference type="InterPro" id="IPR036638">
    <property type="entry name" value="HLH_DNA-bd_sf"/>
</dbReference>
<dbReference type="SUPFAM" id="SSF47459">
    <property type="entry name" value="HLH, helix-loop-helix DNA-binding domain"/>
    <property type="match status" value="1"/>
</dbReference>
<evidence type="ECO:0000313" key="3">
    <source>
        <dbReference type="EMBL" id="KAJ4450110.1"/>
    </source>
</evidence>
<accession>A0ABQ8TWS9</accession>
<protein>
    <recommendedName>
        <fullName evidence="2">BHLH domain-containing protein</fullName>
    </recommendedName>
</protein>
<comment type="caution">
    <text evidence="3">The sequence shown here is derived from an EMBL/GenBank/DDBJ whole genome shotgun (WGS) entry which is preliminary data.</text>
</comment>
<keyword evidence="4" id="KW-1185">Reference proteome</keyword>
<evidence type="ECO:0000313" key="4">
    <source>
        <dbReference type="Proteomes" id="UP001148838"/>
    </source>
</evidence>
<name>A0ABQ8TWS9_PERAM</name>
<evidence type="ECO:0000256" key="1">
    <source>
        <dbReference type="ARBA" id="ARBA00023125"/>
    </source>
</evidence>
<proteinExistence type="predicted"/>
<gene>
    <name evidence="3" type="ORF">ANN_01517</name>
</gene>
<dbReference type="PROSITE" id="PS50888">
    <property type="entry name" value="BHLH"/>
    <property type="match status" value="1"/>
</dbReference>
<dbReference type="Proteomes" id="UP001148838">
    <property type="component" value="Unassembled WGS sequence"/>
</dbReference>